<comment type="caution">
    <text evidence="1">The sequence shown here is derived from an EMBL/GenBank/DDBJ whole genome shotgun (WGS) entry which is preliminary data.</text>
</comment>
<evidence type="ECO:0000313" key="2">
    <source>
        <dbReference type="Proteomes" id="UP001057402"/>
    </source>
</evidence>
<proteinExistence type="predicted"/>
<keyword evidence="2" id="KW-1185">Reference proteome</keyword>
<protein>
    <submittedName>
        <fullName evidence="1">Uncharacterized protein</fullName>
    </submittedName>
</protein>
<dbReference type="EMBL" id="CM042881">
    <property type="protein sequence ID" value="KAI4385008.1"/>
    <property type="molecule type" value="Genomic_DNA"/>
</dbReference>
<name>A0ACB9S5V6_9MYRT</name>
<accession>A0ACB9S5V6</accession>
<gene>
    <name evidence="1" type="ORF">MLD38_003083</name>
</gene>
<reference evidence="2" key="1">
    <citation type="journal article" date="2023" name="Front. Plant Sci.">
        <title>Chromosomal-level genome assembly of Melastoma candidum provides insights into trichome evolution.</title>
        <authorList>
            <person name="Zhong Y."/>
            <person name="Wu W."/>
            <person name="Sun C."/>
            <person name="Zou P."/>
            <person name="Liu Y."/>
            <person name="Dai S."/>
            <person name="Zhou R."/>
        </authorList>
    </citation>
    <scope>NUCLEOTIDE SEQUENCE [LARGE SCALE GENOMIC DNA]</scope>
</reference>
<organism evidence="1 2">
    <name type="scientific">Melastoma candidum</name>
    <dbReference type="NCBI Taxonomy" id="119954"/>
    <lineage>
        <taxon>Eukaryota</taxon>
        <taxon>Viridiplantae</taxon>
        <taxon>Streptophyta</taxon>
        <taxon>Embryophyta</taxon>
        <taxon>Tracheophyta</taxon>
        <taxon>Spermatophyta</taxon>
        <taxon>Magnoliopsida</taxon>
        <taxon>eudicotyledons</taxon>
        <taxon>Gunneridae</taxon>
        <taxon>Pentapetalae</taxon>
        <taxon>rosids</taxon>
        <taxon>malvids</taxon>
        <taxon>Myrtales</taxon>
        <taxon>Melastomataceae</taxon>
        <taxon>Melastomatoideae</taxon>
        <taxon>Melastomateae</taxon>
        <taxon>Melastoma</taxon>
    </lineage>
</organism>
<dbReference type="Proteomes" id="UP001057402">
    <property type="component" value="Chromosome 2"/>
</dbReference>
<evidence type="ECO:0000313" key="1">
    <source>
        <dbReference type="EMBL" id="KAI4385008.1"/>
    </source>
</evidence>
<sequence>MAGRGTPSFPVQLLVLAVLLAVAGRALAGRQIPPSMADSKNDDKRQPQWFIEPDNTGSVLIPGIGRIMVPPQFQHHHHYKFPYYGSSGGGGSSGGYSGSSGGSYGGSSGGSTGRSYVPGGDDTLVPNPGIEVPNP</sequence>